<dbReference type="InterPro" id="IPR057156">
    <property type="entry name" value="DUF7834"/>
</dbReference>
<proteinExistence type="predicted"/>
<keyword evidence="4" id="KW-1185">Reference proteome</keyword>
<name>A0ABR7IVP5_9FLAO</name>
<evidence type="ECO:0000313" key="3">
    <source>
        <dbReference type="EMBL" id="MBC5833808.1"/>
    </source>
</evidence>
<evidence type="ECO:0000313" key="4">
    <source>
        <dbReference type="Proteomes" id="UP000605990"/>
    </source>
</evidence>
<dbReference type="PANTHER" id="PTHR35149">
    <property type="entry name" value="SLL5132 PROTEIN"/>
    <property type="match status" value="1"/>
</dbReference>
<sequence>MNAVKVDSITLENLLSNYQLAIPEYQRPYVWTEREINKLLFQFSEHKNRIDNKPNFYLGSIVLHYDGEKYNIIDGQQRITTMQILSIVNNVNSKYNITYNHPITLNHIKENYISFKSKKEELNLIDFDKINVTIVITESEDMAYNFFETLNTGGKRLGGTDILKAHHLRSISENDERNSYALKWEKKQKNLETVNRMLSKIRRMDYLNKSKFVPDKFTDDNKWKNVLTDDFADKTKKSNRDIGYSFVEIEENTHTITADKYAIRQPLNQGVNYINYLLNFTDDYNFLFESDEVIKNKYSYFNKKIIDIIDGTVDLRYFYQLALLCFVDRFGRKNVLEFSLYLFRFIYSLRLNDLSRVYESTVRNYITETLIFERILNAYTYEEILIFLKTYEVKISTKEISGVKQRFHERIHLFFKNNAETTISKEKYDQDLIIAIKNYLKK</sequence>
<evidence type="ECO:0000259" key="1">
    <source>
        <dbReference type="Pfam" id="PF03235"/>
    </source>
</evidence>
<comment type="caution">
    <text evidence="3">The sequence shown here is derived from an EMBL/GenBank/DDBJ whole genome shotgun (WGS) entry which is preliminary data.</text>
</comment>
<dbReference type="RefSeq" id="WP_166125040.1">
    <property type="nucleotide sequence ID" value="NZ_JAANOQ010000001.1"/>
</dbReference>
<protein>
    <submittedName>
        <fullName evidence="3">DUF262 domain-containing protein</fullName>
    </submittedName>
</protein>
<dbReference type="EMBL" id="JACRUN010000001">
    <property type="protein sequence ID" value="MBC5833808.1"/>
    <property type="molecule type" value="Genomic_DNA"/>
</dbReference>
<feature type="domain" description="DUF7834" evidence="2">
    <location>
        <begin position="177"/>
        <end position="395"/>
    </location>
</feature>
<dbReference type="PANTHER" id="PTHR35149:SF2">
    <property type="entry name" value="DUF262 DOMAIN-CONTAINING PROTEIN"/>
    <property type="match status" value="1"/>
</dbReference>
<feature type="domain" description="GmrSD restriction endonucleases N-terminal" evidence="1">
    <location>
        <begin position="11"/>
        <end position="168"/>
    </location>
</feature>
<dbReference type="Pfam" id="PF03235">
    <property type="entry name" value="GmrSD_N"/>
    <property type="match status" value="1"/>
</dbReference>
<evidence type="ECO:0000259" key="2">
    <source>
        <dbReference type="Pfam" id="PF25202"/>
    </source>
</evidence>
<reference evidence="3 4" key="1">
    <citation type="submission" date="2020-08" db="EMBL/GenBank/DDBJ databases">
        <title>Description of novel Flavobacterium F-408 isolate.</title>
        <authorList>
            <person name="Saticioglu I.B."/>
            <person name="Duman M."/>
            <person name="Altun S."/>
        </authorList>
    </citation>
    <scope>NUCLEOTIDE SEQUENCE [LARGE SCALE GENOMIC DNA]</scope>
    <source>
        <strain evidence="3 4">F-408</strain>
    </source>
</reference>
<accession>A0ABR7IVP5</accession>
<gene>
    <name evidence="3" type="ORF">H8R27_02810</name>
</gene>
<dbReference type="Proteomes" id="UP000605990">
    <property type="component" value="Unassembled WGS sequence"/>
</dbReference>
<organism evidence="3 4">
    <name type="scientific">Flavobacterium bernardetii</name>
    <dbReference type="NCBI Taxonomy" id="2813823"/>
    <lineage>
        <taxon>Bacteria</taxon>
        <taxon>Pseudomonadati</taxon>
        <taxon>Bacteroidota</taxon>
        <taxon>Flavobacteriia</taxon>
        <taxon>Flavobacteriales</taxon>
        <taxon>Flavobacteriaceae</taxon>
        <taxon>Flavobacterium</taxon>
    </lineage>
</organism>
<dbReference type="InterPro" id="IPR004919">
    <property type="entry name" value="GmrSD_N"/>
</dbReference>
<dbReference type="Pfam" id="PF25202">
    <property type="entry name" value="DUF7834"/>
    <property type="match status" value="1"/>
</dbReference>